<dbReference type="Proteomes" id="UP000095282">
    <property type="component" value="Unplaced"/>
</dbReference>
<keyword evidence="8 20" id="KW-0812">Transmembrane</keyword>
<dbReference type="Gene3D" id="3.40.50.11350">
    <property type="match status" value="1"/>
</dbReference>
<dbReference type="GO" id="GO:0032580">
    <property type="term" value="C:Golgi cisterna membrane"/>
    <property type="evidence" value="ECO:0007669"/>
    <property type="project" value="UniProtKB-SubCell"/>
</dbReference>
<evidence type="ECO:0000256" key="13">
    <source>
        <dbReference type="ARBA" id="ARBA00023157"/>
    </source>
</evidence>
<evidence type="ECO:0000256" key="9">
    <source>
        <dbReference type="ARBA" id="ARBA00022968"/>
    </source>
</evidence>
<feature type="domain" description="GT23" evidence="22">
    <location>
        <begin position="192"/>
        <end position="482"/>
    </location>
</feature>
<comment type="function">
    <text evidence="15">Catalyzes the addition of fucose in alpha 1-6 linkage to the first GlcNAc residue, next to the peptide chains in N-glycans.</text>
</comment>
<evidence type="ECO:0000256" key="4">
    <source>
        <dbReference type="ARBA" id="ARBA00018201"/>
    </source>
</evidence>
<keyword evidence="13" id="KW-1015">Disulfide bond</keyword>
<keyword evidence="23" id="KW-1185">Reference proteome</keyword>
<dbReference type="InterPro" id="IPR036028">
    <property type="entry name" value="SH3-like_dom_sf"/>
</dbReference>
<dbReference type="PANTHER" id="PTHR13132">
    <property type="entry name" value="ALPHA- 1,6 -FUCOSYLTRANSFERASE"/>
    <property type="match status" value="1"/>
</dbReference>
<organism evidence="23 24">
    <name type="scientific">Caenorhabditis tropicalis</name>
    <dbReference type="NCBI Taxonomy" id="1561998"/>
    <lineage>
        <taxon>Eukaryota</taxon>
        <taxon>Metazoa</taxon>
        <taxon>Ecdysozoa</taxon>
        <taxon>Nematoda</taxon>
        <taxon>Chromadorea</taxon>
        <taxon>Rhabditida</taxon>
        <taxon>Rhabditina</taxon>
        <taxon>Rhabditomorpha</taxon>
        <taxon>Rhabditoidea</taxon>
        <taxon>Rhabditidae</taxon>
        <taxon>Peloderinae</taxon>
        <taxon>Caenorhabditis</taxon>
    </lineage>
</organism>
<evidence type="ECO:0000256" key="5">
    <source>
        <dbReference type="ARBA" id="ARBA00022443"/>
    </source>
</evidence>
<feature type="region of interest" description="Important for donor substrate binding" evidence="16 18">
    <location>
        <begin position="353"/>
        <end position="354"/>
    </location>
</feature>
<dbReference type="InterPro" id="IPR045573">
    <property type="entry name" value="Fut8_N_cat"/>
</dbReference>
<dbReference type="GO" id="GO:0008424">
    <property type="term" value="F:glycoprotein 6-alpha-L-fucosyltransferase activity"/>
    <property type="evidence" value="ECO:0007669"/>
    <property type="project" value="UniProtKB-EC"/>
</dbReference>
<dbReference type="Gene3D" id="2.30.30.40">
    <property type="entry name" value="SH3 Domains"/>
    <property type="match status" value="1"/>
</dbReference>
<dbReference type="InterPro" id="IPR015827">
    <property type="entry name" value="Fut8"/>
</dbReference>
<evidence type="ECO:0000256" key="6">
    <source>
        <dbReference type="ARBA" id="ARBA00022676"/>
    </source>
</evidence>
<evidence type="ECO:0000256" key="15">
    <source>
        <dbReference type="PIRNR" id="PIRNR000472"/>
    </source>
</evidence>
<keyword evidence="5 17" id="KW-0728">SH3 domain</keyword>
<feature type="domain" description="SH3" evidence="21">
    <location>
        <begin position="491"/>
        <end position="552"/>
    </location>
</feature>
<comment type="catalytic activity">
    <reaction evidence="14 15">
        <text>N(4)-{beta-D-GlcNAc-(1-&gt;2)-alpha-D-Man-(1-&gt;3)-[beta-D-GlcNAc-(1-&gt;2)-alpha-D-Man-(1-&gt;6)]-beta-D-Man-(1-&gt;4)-beta-D-GlcNAc-(1-&gt;4)-beta-D-GlcNAc}-L-asparaginyl-[protein] + GDP-beta-L-fucose = an N(4)-{beta-D-GlcNAc-(1-&gt;2)-alpha-D-Man-(1-&gt;3)-[beta-D-GlcNAc-(1-&gt;2)-alpha-D-Man-(1-&gt;6)]-beta-D-Man-(1-&gt;4)-beta-D-GlcNAc-(1-&gt;4)-[alpha-L-Fuc-(1-&gt;6)]-beta-D-GlcNAc}-L-asparaginyl-[protein] + GDP + H(+)</text>
        <dbReference type="Rhea" id="RHEA:12985"/>
        <dbReference type="Rhea" id="RHEA-COMP:13526"/>
        <dbReference type="Rhea" id="RHEA-COMP:13532"/>
        <dbReference type="ChEBI" id="CHEBI:15378"/>
        <dbReference type="ChEBI" id="CHEBI:57273"/>
        <dbReference type="ChEBI" id="CHEBI:58189"/>
        <dbReference type="ChEBI" id="CHEBI:60651"/>
        <dbReference type="ChEBI" id="CHEBI:137207"/>
        <dbReference type="EC" id="2.4.1.68"/>
    </reaction>
</comment>
<dbReference type="PROSITE" id="PS50002">
    <property type="entry name" value="SH3"/>
    <property type="match status" value="1"/>
</dbReference>
<dbReference type="SUPFAM" id="SSF50044">
    <property type="entry name" value="SH3-domain"/>
    <property type="match status" value="1"/>
</dbReference>
<evidence type="ECO:0000256" key="11">
    <source>
        <dbReference type="ARBA" id="ARBA00023034"/>
    </source>
</evidence>
<evidence type="ECO:0000256" key="16">
    <source>
        <dbReference type="PIRSR" id="PIRSR000472-50"/>
    </source>
</evidence>
<dbReference type="PIRSF" id="PIRSF000472">
    <property type="entry name" value="Alpha1_6FUT_euk"/>
    <property type="match status" value="1"/>
</dbReference>
<evidence type="ECO:0000256" key="20">
    <source>
        <dbReference type="SAM" id="Phobius"/>
    </source>
</evidence>
<keyword evidence="10 20" id="KW-1133">Transmembrane helix</keyword>
<comment type="pathway">
    <text evidence="2 15">Protein modification; protein glycosylation.</text>
</comment>
<dbReference type="FunFam" id="2.30.30.40:FF:000070">
    <property type="entry name" value="Alpha-(1,6)-fucosyltransferase"/>
    <property type="match status" value="1"/>
</dbReference>
<dbReference type="eggNOG" id="KOG3705">
    <property type="taxonomic scope" value="Eukaryota"/>
</dbReference>
<evidence type="ECO:0000256" key="17">
    <source>
        <dbReference type="PROSITE-ProRule" id="PRU00192"/>
    </source>
</evidence>
<reference evidence="24" key="1">
    <citation type="submission" date="2016-11" db="UniProtKB">
        <authorList>
            <consortium name="WormBaseParasite"/>
        </authorList>
    </citation>
    <scope>IDENTIFICATION</scope>
</reference>
<evidence type="ECO:0000313" key="24">
    <source>
        <dbReference type="WBParaSite" id="Csp11.Scaffold491.g2080.t1"/>
    </source>
</evidence>
<proteinExistence type="inferred from homology"/>
<dbReference type="CDD" id="cd11300">
    <property type="entry name" value="Fut8_like"/>
    <property type="match status" value="1"/>
</dbReference>
<sequence length="561" mass="63897">MLKCIAAVGTVLWMTMFLYLYLQLSSNQNSGGDSIRAWRQTKEAIDKLREQNENLRNILEKERQERDDQHRKILEQAHQVSSINSEKESIPKPEKVKEIVPVPSILGTIEQEVQKRMLDDRIREMFYLLHSQTIENSTKILLENQMISLMGLSAKLEKLEGSEQERIKHRSGITQRILASIEKLQNPKSCGDVNTLVCNLDKECGFGCQLHHVTYCAITAFATKRMMILKRDGSSWKYSSRGWTSVFEPISKCSFDEAVGKTELKPFTDPSSARVVSLGIVDSLLTKPAFLPQAVPEQLLGNLTALHSHPPAFFVGAFISYLMRFNSETKQKLEESVKAIEFEKGPVVGLQIRRTDKVGTEAAFHGLKEYMEWTEIWFKVEEKRQGKKLKRRIFIASDDPTVVPEAKNDYPEYEVYGSTEIAKTAQLNNRYTDASLMGVITDIYILSKVDYLVCTFSSQVCRMGYELRQPAGADDGSKFHSLDDIYYFGGQQAHEVVVIEDHVALNNKEIDLKIGDKVGIAGNHWNGYSKGTNRRTYKEGVFPSYKVINDWRSFNFEALLD</sequence>
<dbReference type="GO" id="GO:0006487">
    <property type="term" value="P:protein N-linked glycosylation"/>
    <property type="evidence" value="ECO:0007669"/>
    <property type="project" value="TreeGrafter"/>
</dbReference>
<dbReference type="PANTHER" id="PTHR13132:SF29">
    <property type="entry name" value="ALPHA-(1,6)-FUCOSYLTRANSFERASE"/>
    <property type="match status" value="1"/>
</dbReference>
<keyword evidence="11 15" id="KW-0333">Golgi apparatus</keyword>
<feature type="transmembrane region" description="Helical" evidence="20">
    <location>
        <begin position="5"/>
        <end position="22"/>
    </location>
</feature>
<dbReference type="EC" id="2.4.1.68" evidence="3 15"/>
<evidence type="ECO:0000256" key="7">
    <source>
        <dbReference type="ARBA" id="ARBA00022679"/>
    </source>
</evidence>
<evidence type="ECO:0000256" key="1">
    <source>
        <dbReference type="ARBA" id="ARBA00004447"/>
    </source>
</evidence>
<dbReference type="PROSITE" id="PS51659">
    <property type="entry name" value="GT23"/>
    <property type="match status" value="1"/>
</dbReference>
<evidence type="ECO:0000256" key="2">
    <source>
        <dbReference type="ARBA" id="ARBA00004922"/>
    </source>
</evidence>
<protein>
    <recommendedName>
        <fullName evidence="4 15">Alpha-(1,6)-fucosyltransferase</fullName>
        <ecNumber evidence="3 15">2.4.1.68</ecNumber>
    </recommendedName>
</protein>
<name>A0A1I7T3K4_9PELO</name>
<evidence type="ECO:0000256" key="8">
    <source>
        <dbReference type="ARBA" id="ARBA00022692"/>
    </source>
</evidence>
<dbReference type="InterPro" id="IPR001452">
    <property type="entry name" value="SH3_domain"/>
</dbReference>
<dbReference type="AlphaFoldDB" id="A0A1I7T3K4"/>
<dbReference type="InterPro" id="IPR035653">
    <property type="entry name" value="Fut8_SH3"/>
</dbReference>
<comment type="similarity">
    <text evidence="15 18">Belongs to the glycosyltransferase 23 family.</text>
</comment>
<evidence type="ECO:0000313" key="23">
    <source>
        <dbReference type="Proteomes" id="UP000095282"/>
    </source>
</evidence>
<evidence type="ECO:0000256" key="14">
    <source>
        <dbReference type="ARBA" id="ARBA00093238"/>
    </source>
</evidence>
<evidence type="ECO:0000256" key="3">
    <source>
        <dbReference type="ARBA" id="ARBA00012660"/>
    </source>
</evidence>
<dbReference type="InterPro" id="IPR027350">
    <property type="entry name" value="GT23_dom"/>
</dbReference>
<evidence type="ECO:0000256" key="12">
    <source>
        <dbReference type="ARBA" id="ARBA00023136"/>
    </source>
</evidence>
<dbReference type="FunFam" id="3.40.50.11350:FF:000001">
    <property type="entry name" value="Alpha-(1,6)-fucosyltransferase"/>
    <property type="match status" value="1"/>
</dbReference>
<dbReference type="STRING" id="1561998.A0A1I7T3K4"/>
<evidence type="ECO:0000256" key="18">
    <source>
        <dbReference type="PROSITE-ProRule" id="PRU00992"/>
    </source>
</evidence>
<comment type="subcellular location">
    <subcellularLocation>
        <location evidence="1">Golgi apparatus</location>
        <location evidence="1">Golgi stack membrane</location>
        <topology evidence="1">Single-pass type II membrane protein</topology>
    </subcellularLocation>
</comment>
<dbReference type="WBParaSite" id="Csp11.Scaffold491.g2080.t1">
    <property type="protein sequence ID" value="Csp11.Scaffold491.g2080.t1"/>
    <property type="gene ID" value="Csp11.Scaffold491.g2080"/>
</dbReference>
<accession>A0A1I7T3K4</accession>
<keyword evidence="6 15" id="KW-0328">Glycosyltransferase</keyword>
<dbReference type="UniPathway" id="UPA00378"/>
<evidence type="ECO:0000259" key="21">
    <source>
        <dbReference type="PROSITE" id="PS50002"/>
    </source>
</evidence>
<evidence type="ECO:0000256" key="19">
    <source>
        <dbReference type="SAM" id="Coils"/>
    </source>
</evidence>
<feature type="coiled-coil region" evidence="19">
    <location>
        <begin position="38"/>
        <end position="72"/>
    </location>
</feature>
<keyword evidence="12 15" id="KW-0472">Membrane</keyword>
<evidence type="ECO:0000256" key="10">
    <source>
        <dbReference type="ARBA" id="ARBA00022989"/>
    </source>
</evidence>
<dbReference type="Pfam" id="PF19745">
    <property type="entry name" value="FUT8_N_cat"/>
    <property type="match status" value="1"/>
</dbReference>
<dbReference type="CDD" id="cd11792">
    <property type="entry name" value="SH3_Fut8"/>
    <property type="match status" value="1"/>
</dbReference>
<keyword evidence="19" id="KW-0175">Coiled coil</keyword>
<keyword evidence="7 15" id="KW-0808">Transferase</keyword>
<evidence type="ECO:0000259" key="22">
    <source>
        <dbReference type="PROSITE" id="PS51659"/>
    </source>
</evidence>
<keyword evidence="9" id="KW-0735">Signal-anchor</keyword>